<proteinExistence type="predicted"/>
<evidence type="ECO:0000313" key="11">
    <source>
        <dbReference type="Proteomes" id="UP000664521"/>
    </source>
</evidence>
<keyword evidence="3" id="KW-0808">Transferase</keyword>
<comment type="caution">
    <text evidence="10">The sequence shown here is derived from an EMBL/GenBank/DDBJ whole genome shotgun (WGS) entry which is preliminary data.</text>
</comment>
<dbReference type="GO" id="GO:0004674">
    <property type="term" value="F:protein serine/threonine kinase activity"/>
    <property type="evidence" value="ECO:0007669"/>
    <property type="project" value="UniProtKB-KW"/>
</dbReference>
<protein>
    <recommendedName>
        <fullName evidence="1">non-specific serine/threonine protein kinase</fullName>
        <ecNumber evidence="1">2.7.11.1</ecNumber>
    </recommendedName>
</protein>
<accession>A0A8H3ECL4</accession>
<dbReference type="PANTHER" id="PTHR43671">
    <property type="entry name" value="SERINE/THREONINE-PROTEIN KINASE NEK"/>
    <property type="match status" value="1"/>
</dbReference>
<evidence type="ECO:0000256" key="5">
    <source>
        <dbReference type="ARBA" id="ARBA00022777"/>
    </source>
</evidence>
<dbReference type="InterPro" id="IPR011009">
    <property type="entry name" value="Kinase-like_dom_sf"/>
</dbReference>
<dbReference type="PROSITE" id="PS50011">
    <property type="entry name" value="PROTEIN_KINASE_DOM"/>
    <property type="match status" value="1"/>
</dbReference>
<evidence type="ECO:0000256" key="2">
    <source>
        <dbReference type="ARBA" id="ARBA00022527"/>
    </source>
</evidence>
<evidence type="ECO:0000256" key="8">
    <source>
        <dbReference type="ARBA" id="ARBA00048679"/>
    </source>
</evidence>
<dbReference type="PROSITE" id="PS00108">
    <property type="entry name" value="PROTEIN_KINASE_ST"/>
    <property type="match status" value="1"/>
</dbReference>
<sequence>MPPTYHTDATGAPPRGSFGPITRFVDQYGLRRGRTEIYLRDVVPGYVIVKKFTTTGKFNEGIFLVERIEGRRAGQRCILKRIAFDRGQGRMSLREIEMLHVLKHPNIVRFIDGCIPRGPKGVAELYIEYCDRGNLQELLDRYINYNKEYNYEHHPYEYIPEAFLWDIFRSLASALAYLHFGVDPDDLDNPPAIDEQWPYILHRDIKPNNILLKSVSSGRDSREQSRHRQSSSYPTVVLADFGLCTQQHENEYNPREDEDVAMGTFIWQGPEFPQHTTRGDVWTLGVIIMSLCNQLEDGPVPVKDAQDYCGRDGIRDIKIAGDYYSKPLREMIRKCLRVDRKRRPLSHKLLGDIRETEEEVDPPYEPLPDWVFSKRQGG</sequence>
<organism evidence="10 11">
    <name type="scientific">Heterodermia speciosa</name>
    <dbReference type="NCBI Taxonomy" id="116794"/>
    <lineage>
        <taxon>Eukaryota</taxon>
        <taxon>Fungi</taxon>
        <taxon>Dikarya</taxon>
        <taxon>Ascomycota</taxon>
        <taxon>Pezizomycotina</taxon>
        <taxon>Lecanoromycetes</taxon>
        <taxon>OSLEUM clade</taxon>
        <taxon>Lecanoromycetidae</taxon>
        <taxon>Caliciales</taxon>
        <taxon>Physciaceae</taxon>
        <taxon>Heterodermia</taxon>
    </lineage>
</organism>
<evidence type="ECO:0000256" key="6">
    <source>
        <dbReference type="ARBA" id="ARBA00022840"/>
    </source>
</evidence>
<keyword evidence="5" id="KW-0418">Kinase</keyword>
<dbReference type="GO" id="GO:0005524">
    <property type="term" value="F:ATP binding"/>
    <property type="evidence" value="ECO:0007669"/>
    <property type="project" value="UniProtKB-KW"/>
</dbReference>
<dbReference type="SMART" id="SM00220">
    <property type="entry name" value="S_TKc"/>
    <property type="match status" value="1"/>
</dbReference>
<keyword evidence="4" id="KW-0547">Nucleotide-binding</keyword>
<dbReference type="OrthoDB" id="310217at2759"/>
<dbReference type="EC" id="2.7.11.1" evidence="1"/>
<evidence type="ECO:0000256" key="3">
    <source>
        <dbReference type="ARBA" id="ARBA00022679"/>
    </source>
</evidence>
<dbReference type="InterPro" id="IPR050660">
    <property type="entry name" value="NEK_Ser/Thr_kinase"/>
</dbReference>
<feature type="domain" description="Protein kinase" evidence="9">
    <location>
        <begin position="7"/>
        <end position="364"/>
    </location>
</feature>
<evidence type="ECO:0000313" key="10">
    <source>
        <dbReference type="EMBL" id="CAF9902937.1"/>
    </source>
</evidence>
<dbReference type="Pfam" id="PF00069">
    <property type="entry name" value="Pkinase"/>
    <property type="match status" value="1"/>
</dbReference>
<evidence type="ECO:0000256" key="7">
    <source>
        <dbReference type="ARBA" id="ARBA00047899"/>
    </source>
</evidence>
<dbReference type="AlphaFoldDB" id="A0A8H3ECL4"/>
<comment type="catalytic activity">
    <reaction evidence="7">
        <text>L-threonyl-[protein] + ATP = O-phospho-L-threonyl-[protein] + ADP + H(+)</text>
        <dbReference type="Rhea" id="RHEA:46608"/>
        <dbReference type="Rhea" id="RHEA-COMP:11060"/>
        <dbReference type="Rhea" id="RHEA-COMP:11605"/>
        <dbReference type="ChEBI" id="CHEBI:15378"/>
        <dbReference type="ChEBI" id="CHEBI:30013"/>
        <dbReference type="ChEBI" id="CHEBI:30616"/>
        <dbReference type="ChEBI" id="CHEBI:61977"/>
        <dbReference type="ChEBI" id="CHEBI:456216"/>
        <dbReference type="EC" id="2.7.11.1"/>
    </reaction>
</comment>
<dbReference type="Proteomes" id="UP000664521">
    <property type="component" value="Unassembled WGS sequence"/>
</dbReference>
<dbReference type="PANTHER" id="PTHR43671:SF98">
    <property type="entry name" value="SERINE_THREONINE-PROTEIN KINASE NEK11"/>
    <property type="match status" value="1"/>
</dbReference>
<keyword evidence="2" id="KW-0723">Serine/threonine-protein kinase</keyword>
<keyword evidence="6" id="KW-0067">ATP-binding</keyword>
<gene>
    <name evidence="10" type="ORF">HETSPECPRED_000062</name>
</gene>
<reference evidence="10" key="1">
    <citation type="submission" date="2021-03" db="EMBL/GenBank/DDBJ databases">
        <authorList>
            <person name="Tagirdzhanova G."/>
        </authorList>
    </citation>
    <scope>NUCLEOTIDE SEQUENCE</scope>
</reference>
<evidence type="ECO:0000256" key="1">
    <source>
        <dbReference type="ARBA" id="ARBA00012513"/>
    </source>
</evidence>
<evidence type="ECO:0000256" key="4">
    <source>
        <dbReference type="ARBA" id="ARBA00022741"/>
    </source>
</evidence>
<dbReference type="GO" id="GO:0005634">
    <property type="term" value="C:nucleus"/>
    <property type="evidence" value="ECO:0007669"/>
    <property type="project" value="TreeGrafter"/>
</dbReference>
<dbReference type="InterPro" id="IPR000719">
    <property type="entry name" value="Prot_kinase_dom"/>
</dbReference>
<keyword evidence="11" id="KW-1185">Reference proteome</keyword>
<dbReference type="SUPFAM" id="SSF56112">
    <property type="entry name" value="Protein kinase-like (PK-like)"/>
    <property type="match status" value="1"/>
</dbReference>
<comment type="catalytic activity">
    <reaction evidence="8">
        <text>L-seryl-[protein] + ATP = O-phospho-L-seryl-[protein] + ADP + H(+)</text>
        <dbReference type="Rhea" id="RHEA:17989"/>
        <dbReference type="Rhea" id="RHEA-COMP:9863"/>
        <dbReference type="Rhea" id="RHEA-COMP:11604"/>
        <dbReference type="ChEBI" id="CHEBI:15378"/>
        <dbReference type="ChEBI" id="CHEBI:29999"/>
        <dbReference type="ChEBI" id="CHEBI:30616"/>
        <dbReference type="ChEBI" id="CHEBI:83421"/>
        <dbReference type="ChEBI" id="CHEBI:456216"/>
        <dbReference type="EC" id="2.7.11.1"/>
    </reaction>
</comment>
<name>A0A8H3ECL4_9LECA</name>
<dbReference type="InterPro" id="IPR008271">
    <property type="entry name" value="Ser/Thr_kinase_AS"/>
</dbReference>
<dbReference type="Gene3D" id="1.10.510.10">
    <property type="entry name" value="Transferase(Phosphotransferase) domain 1"/>
    <property type="match status" value="1"/>
</dbReference>
<dbReference type="EMBL" id="CAJPDS010000001">
    <property type="protein sequence ID" value="CAF9902937.1"/>
    <property type="molecule type" value="Genomic_DNA"/>
</dbReference>
<evidence type="ECO:0000259" key="9">
    <source>
        <dbReference type="PROSITE" id="PS50011"/>
    </source>
</evidence>